<dbReference type="OrthoDB" id="3351920at2"/>
<evidence type="ECO:0000313" key="1">
    <source>
        <dbReference type="EMBL" id="PYC69522.1"/>
    </source>
</evidence>
<reference evidence="1 2" key="1">
    <citation type="submission" date="2018-03" db="EMBL/GenBank/DDBJ databases">
        <title>Bioinformatic expansion and discovery of thiopeptide antibiotics.</title>
        <authorList>
            <person name="Schwalen C.J."/>
            <person name="Hudson G.A."/>
            <person name="Mitchell D.A."/>
        </authorList>
    </citation>
    <scope>NUCLEOTIDE SEQUENCE [LARGE SCALE GENOMIC DNA]</scope>
    <source>
        <strain evidence="1 2">ATCC 21389</strain>
    </source>
</reference>
<proteinExistence type="predicted"/>
<sequence length="327" mass="35942">MQVKSDGDSVFTQLLVDLRKNVTPRMVEEQLLPKLDLVRQVNSYTSPMVIAPWIAPRVQLLLRENGIGYIDLTGNMSLRVPRPAIVLYTQGETRSPLAGSPRSTKATLAGPKVGRLVRLLADVFPPYRAAQLAEAAKLSLPYVSRLLDTLEDQLLIRRQGRVIKDVDWPQLLRVRAEQLNLLRHNPYVGMVAPNGIDAVLRALRTLPEADRHSVAVTGSYAAHSVAPLAVGGQLMLYVTAGPHTPDIIGEDLGLLRVDKGADVLMLRAHDSVVFERTVEMDGLPRVALSQLVLDCLSGPGRMPAEGEAVLTYMQENPQLWRAAQLPI</sequence>
<name>A0A2V4N6M0_9ACTN</name>
<keyword evidence="2" id="KW-1185">Reference proteome</keyword>
<gene>
    <name evidence="1" type="ORF">C7C46_28075</name>
</gene>
<dbReference type="SUPFAM" id="SSF46785">
    <property type="entry name" value="Winged helix' DNA-binding domain"/>
    <property type="match status" value="1"/>
</dbReference>
<organism evidence="1 2">
    <name type="scientific">Streptomyces tateyamensis</name>
    <dbReference type="NCBI Taxonomy" id="565073"/>
    <lineage>
        <taxon>Bacteria</taxon>
        <taxon>Bacillati</taxon>
        <taxon>Actinomycetota</taxon>
        <taxon>Actinomycetes</taxon>
        <taxon>Kitasatosporales</taxon>
        <taxon>Streptomycetaceae</taxon>
        <taxon>Streptomyces</taxon>
    </lineage>
</organism>
<dbReference type="AlphaFoldDB" id="A0A2V4N6M0"/>
<evidence type="ECO:0000313" key="2">
    <source>
        <dbReference type="Proteomes" id="UP000248039"/>
    </source>
</evidence>
<dbReference type="EMBL" id="PYBW01000129">
    <property type="protein sequence ID" value="PYC69522.1"/>
    <property type="molecule type" value="Genomic_DNA"/>
</dbReference>
<accession>A0A2V4N6M0</accession>
<dbReference type="Proteomes" id="UP000248039">
    <property type="component" value="Unassembled WGS sequence"/>
</dbReference>
<comment type="caution">
    <text evidence="1">The sequence shown here is derived from an EMBL/GenBank/DDBJ whole genome shotgun (WGS) entry which is preliminary data.</text>
</comment>
<evidence type="ECO:0008006" key="3">
    <source>
        <dbReference type="Google" id="ProtNLM"/>
    </source>
</evidence>
<protein>
    <recommendedName>
        <fullName evidence="3">HTH iclR-type domain-containing protein</fullName>
    </recommendedName>
</protein>
<dbReference type="InterPro" id="IPR036390">
    <property type="entry name" value="WH_DNA-bd_sf"/>
</dbReference>